<evidence type="ECO:0000313" key="2">
    <source>
        <dbReference type="EMBL" id="WPH03146.1"/>
    </source>
</evidence>
<keyword evidence="3" id="KW-1185">Reference proteome</keyword>
<evidence type="ECO:0000256" key="1">
    <source>
        <dbReference type="SAM" id="MobiDB-lite"/>
    </source>
</evidence>
<feature type="compositionally biased region" description="Polar residues" evidence="1">
    <location>
        <begin position="100"/>
        <end position="112"/>
    </location>
</feature>
<dbReference type="Proteomes" id="UP001303373">
    <property type="component" value="Chromosome 10"/>
</dbReference>
<protein>
    <submittedName>
        <fullName evidence="2">Uncharacterized protein</fullName>
    </submittedName>
</protein>
<sequence length="210" mass="23322">MPLELHTSQHPISPANSNLQLLSCCPWMDGNGDQPCTGIQVHWPDYNAETNNYHNENPGYFCNSHPRLYFHTDHDPNSVSYFTKKRYASGETDHHLASSPRDTSAALSTRTGSSEQFSHKLVKSSLPDQTASYICTAPGAAGPSFVSYEERKFCHMPTKSIYPFCEDVKSTDCWEDATNQIVPRGAASALAIPTLNFTDVASWTKFALLK</sequence>
<proteinExistence type="predicted"/>
<evidence type="ECO:0000313" key="3">
    <source>
        <dbReference type="Proteomes" id="UP001303373"/>
    </source>
</evidence>
<reference evidence="2 3" key="1">
    <citation type="submission" date="2023-11" db="EMBL/GenBank/DDBJ databases">
        <title>An acidophilic fungus is an integral part of prey digestion in a carnivorous sundew plant.</title>
        <authorList>
            <person name="Tsai I.J."/>
        </authorList>
    </citation>
    <scope>NUCLEOTIDE SEQUENCE [LARGE SCALE GENOMIC DNA]</scope>
    <source>
        <strain evidence="2">169a</strain>
    </source>
</reference>
<dbReference type="EMBL" id="CP138589">
    <property type="protein sequence ID" value="WPH03146.1"/>
    <property type="molecule type" value="Genomic_DNA"/>
</dbReference>
<accession>A0AAQ3MAV8</accession>
<gene>
    <name evidence="2" type="ORF">R9X50_00602200</name>
</gene>
<name>A0AAQ3MAV8_9PEZI</name>
<dbReference type="AlphaFoldDB" id="A0AAQ3MAV8"/>
<organism evidence="2 3">
    <name type="scientific">Acrodontium crateriforme</name>
    <dbReference type="NCBI Taxonomy" id="150365"/>
    <lineage>
        <taxon>Eukaryota</taxon>
        <taxon>Fungi</taxon>
        <taxon>Dikarya</taxon>
        <taxon>Ascomycota</taxon>
        <taxon>Pezizomycotina</taxon>
        <taxon>Dothideomycetes</taxon>
        <taxon>Dothideomycetidae</taxon>
        <taxon>Mycosphaerellales</taxon>
        <taxon>Teratosphaeriaceae</taxon>
        <taxon>Acrodontium</taxon>
    </lineage>
</organism>
<feature type="region of interest" description="Disordered" evidence="1">
    <location>
        <begin position="92"/>
        <end position="112"/>
    </location>
</feature>